<evidence type="ECO:0000256" key="1">
    <source>
        <dbReference type="ARBA" id="ARBA00004141"/>
    </source>
</evidence>
<dbReference type="Pfam" id="PF16916">
    <property type="entry name" value="ZT_dimer"/>
    <property type="match status" value="1"/>
</dbReference>
<evidence type="ECO:0000256" key="6">
    <source>
        <dbReference type="ARBA" id="ARBA00023136"/>
    </source>
</evidence>
<feature type="transmembrane region" description="Helical" evidence="8">
    <location>
        <begin position="107"/>
        <end position="127"/>
    </location>
</feature>
<reference evidence="11 12" key="1">
    <citation type="journal article" date="2019" name="Int. J. Syst. Evol. Microbiol.">
        <title>The Global Catalogue of Microorganisms (GCM) 10K type strain sequencing project: providing services to taxonomists for standard genome sequencing and annotation.</title>
        <authorList>
            <consortium name="The Broad Institute Genomics Platform"/>
            <consortium name="The Broad Institute Genome Sequencing Center for Infectious Disease"/>
            <person name="Wu L."/>
            <person name="Ma J."/>
        </authorList>
    </citation>
    <scope>NUCLEOTIDE SEQUENCE [LARGE SCALE GENOMIC DNA]</scope>
    <source>
        <strain evidence="11 12">JCM 3272</strain>
    </source>
</reference>
<evidence type="ECO:0000256" key="2">
    <source>
        <dbReference type="ARBA" id="ARBA00008114"/>
    </source>
</evidence>
<organism evidence="11 12">
    <name type="scientific">Dactylosporangium salmoneum</name>
    <dbReference type="NCBI Taxonomy" id="53361"/>
    <lineage>
        <taxon>Bacteria</taxon>
        <taxon>Bacillati</taxon>
        <taxon>Actinomycetota</taxon>
        <taxon>Actinomycetes</taxon>
        <taxon>Micromonosporales</taxon>
        <taxon>Micromonosporaceae</taxon>
        <taxon>Dactylosporangium</taxon>
    </lineage>
</organism>
<comment type="caution">
    <text evidence="11">The sequence shown here is derived from an EMBL/GenBank/DDBJ whole genome shotgun (WGS) entry which is preliminary data.</text>
</comment>
<gene>
    <name evidence="11" type="ORF">GCM10010170_090600</name>
</gene>
<evidence type="ECO:0000256" key="4">
    <source>
        <dbReference type="ARBA" id="ARBA00022692"/>
    </source>
</evidence>
<dbReference type="EMBL" id="BAAARV010000092">
    <property type="protein sequence ID" value="GAA2382360.1"/>
    <property type="molecule type" value="Genomic_DNA"/>
</dbReference>
<name>A0ABN3HK25_9ACTN</name>
<evidence type="ECO:0000256" key="8">
    <source>
        <dbReference type="SAM" id="Phobius"/>
    </source>
</evidence>
<dbReference type="NCBIfam" id="TIGR01297">
    <property type="entry name" value="CDF"/>
    <property type="match status" value="1"/>
</dbReference>
<dbReference type="InterPro" id="IPR002524">
    <property type="entry name" value="Cation_efflux"/>
</dbReference>
<dbReference type="InterPro" id="IPR027469">
    <property type="entry name" value="Cation_efflux_TMD_sf"/>
</dbReference>
<evidence type="ECO:0000259" key="9">
    <source>
        <dbReference type="Pfam" id="PF01545"/>
    </source>
</evidence>
<dbReference type="SUPFAM" id="SSF161111">
    <property type="entry name" value="Cation efflux protein transmembrane domain-like"/>
    <property type="match status" value="1"/>
</dbReference>
<evidence type="ECO:0000259" key="10">
    <source>
        <dbReference type="Pfam" id="PF16916"/>
    </source>
</evidence>
<keyword evidence="6 8" id="KW-0472">Membrane</keyword>
<evidence type="ECO:0000256" key="7">
    <source>
        <dbReference type="SAM" id="MobiDB-lite"/>
    </source>
</evidence>
<dbReference type="Pfam" id="PF01545">
    <property type="entry name" value="Cation_efflux"/>
    <property type="match status" value="1"/>
</dbReference>
<dbReference type="InterPro" id="IPR050291">
    <property type="entry name" value="CDF_Transporter"/>
</dbReference>
<protein>
    <submittedName>
        <fullName evidence="11">Cation diffusion facilitator family transporter</fullName>
    </submittedName>
</protein>
<keyword evidence="5 8" id="KW-1133">Transmembrane helix</keyword>
<evidence type="ECO:0000256" key="5">
    <source>
        <dbReference type="ARBA" id="ARBA00022989"/>
    </source>
</evidence>
<dbReference type="Gene3D" id="3.30.70.1350">
    <property type="entry name" value="Cation efflux protein, cytoplasmic domain"/>
    <property type="match status" value="1"/>
</dbReference>
<proteinExistence type="inferred from homology"/>
<accession>A0ABN3HK25</accession>
<feature type="transmembrane region" description="Helical" evidence="8">
    <location>
        <begin position="37"/>
        <end position="57"/>
    </location>
</feature>
<dbReference type="InterPro" id="IPR036837">
    <property type="entry name" value="Cation_efflux_CTD_sf"/>
</dbReference>
<comment type="subcellular location">
    <subcellularLocation>
        <location evidence="1">Membrane</location>
        <topology evidence="1">Multi-pass membrane protein</topology>
    </subcellularLocation>
</comment>
<dbReference type="Gene3D" id="1.20.1510.10">
    <property type="entry name" value="Cation efflux protein transmembrane domain"/>
    <property type="match status" value="1"/>
</dbReference>
<feature type="compositionally biased region" description="Basic residues" evidence="7">
    <location>
        <begin position="342"/>
        <end position="354"/>
    </location>
</feature>
<evidence type="ECO:0000313" key="12">
    <source>
        <dbReference type="Proteomes" id="UP001501444"/>
    </source>
</evidence>
<evidence type="ECO:0000256" key="3">
    <source>
        <dbReference type="ARBA" id="ARBA00022448"/>
    </source>
</evidence>
<dbReference type="PANTHER" id="PTHR43840">
    <property type="entry name" value="MITOCHONDRIAL METAL TRANSPORTER 1-RELATED"/>
    <property type="match status" value="1"/>
</dbReference>
<comment type="similarity">
    <text evidence="2">Belongs to the cation diffusion facilitator (CDF) transporter (TC 2.A.4) family.</text>
</comment>
<feature type="transmembrane region" description="Helical" evidence="8">
    <location>
        <begin position="69"/>
        <end position="87"/>
    </location>
</feature>
<feature type="domain" description="Cation efflux protein cytoplasmic" evidence="10">
    <location>
        <begin position="238"/>
        <end position="312"/>
    </location>
</feature>
<sequence>MASSWWHRVRHAVAPHSHDAADKVDPAMEGSREGIRALWISLAVLGLTAALQALVAAWSGSVALLGDTLHNVADALTAVPLGIAFVLGRRPPTRRYTYGYGRAEDLAGIAIVLTIAASAALAAYAALDRLLHPAVVTRLPYVAAAALVGFAGNELVARFRIRVGRRIGSAALVADGLHARTDGLTSLAVLLGAGGVAIGWPWADPVVGLLITLAILFVLKDAAREVYRRLMDAVDPALLAAAEEALSGTPGVRRVSGLRMRWIGHRLHAETNLVVAAELSLGEAHAIAVEAEHRLLHAVPRLAGATVHPDPESADAHASLAHHHAPAAHEHRHAELEEPRGHGHHHGHDHPHHG</sequence>
<feature type="domain" description="Cation efflux protein transmembrane" evidence="9">
    <location>
        <begin position="38"/>
        <end position="231"/>
    </location>
</feature>
<dbReference type="InterPro" id="IPR027470">
    <property type="entry name" value="Cation_efflux_CTD"/>
</dbReference>
<dbReference type="SUPFAM" id="SSF160240">
    <property type="entry name" value="Cation efflux protein cytoplasmic domain-like"/>
    <property type="match status" value="1"/>
</dbReference>
<evidence type="ECO:0000313" key="11">
    <source>
        <dbReference type="EMBL" id="GAA2382360.1"/>
    </source>
</evidence>
<dbReference type="InterPro" id="IPR058533">
    <property type="entry name" value="Cation_efflux_TM"/>
</dbReference>
<keyword evidence="12" id="KW-1185">Reference proteome</keyword>
<feature type="compositionally biased region" description="Basic and acidic residues" evidence="7">
    <location>
        <begin position="327"/>
        <end position="341"/>
    </location>
</feature>
<feature type="transmembrane region" description="Helical" evidence="8">
    <location>
        <begin position="206"/>
        <end position="223"/>
    </location>
</feature>
<dbReference type="PANTHER" id="PTHR43840:SF15">
    <property type="entry name" value="MITOCHONDRIAL METAL TRANSPORTER 1-RELATED"/>
    <property type="match status" value="1"/>
</dbReference>
<dbReference type="RefSeq" id="WP_344618878.1">
    <property type="nucleotide sequence ID" value="NZ_BAAARV010000092.1"/>
</dbReference>
<dbReference type="Proteomes" id="UP001501444">
    <property type="component" value="Unassembled WGS sequence"/>
</dbReference>
<keyword evidence="3" id="KW-0813">Transport</keyword>
<feature type="region of interest" description="Disordered" evidence="7">
    <location>
        <begin position="306"/>
        <end position="354"/>
    </location>
</feature>
<keyword evidence="4 8" id="KW-0812">Transmembrane</keyword>